<dbReference type="OrthoDB" id="154709at2"/>
<dbReference type="Proteomes" id="UP000282529">
    <property type="component" value="Unassembled WGS sequence"/>
</dbReference>
<sequence length="280" mass="31054">MSGQAYAALAELERWINGGGADRKRLEDNLAADSRLPGPRANLELAEKFARHFAVRELAGGLWELLAEWGEISDETAGTGNPREFLPFCSVRAMGEHYGYAAAERRERIADAIKRAMNDSRWRMREAAAMGLQSVGEHDFGLLRILLEQWRRGANELEQRAFVAALAHPPLLKAMDNARYALALAGEIMAEVAARPEREPELFRVLSKGREYALSVFAAAEPEEGFALLERFAGMSDPRIVRIVKANLGKSRLTRTYGPQVEAVLAAVDNNRKGNYDSSN</sequence>
<protein>
    <recommendedName>
        <fullName evidence="3">HEAT repeat domain-containing protein</fullName>
    </recommendedName>
</protein>
<evidence type="ECO:0000313" key="2">
    <source>
        <dbReference type="Proteomes" id="UP000282529"/>
    </source>
</evidence>
<gene>
    <name evidence="1" type="ORF">EH198_12530</name>
</gene>
<reference evidence="1 2" key="1">
    <citation type="submission" date="2018-11" db="EMBL/GenBank/DDBJ databases">
        <title>Genome sequence of strain 7197.</title>
        <authorList>
            <person name="Gao J."/>
            <person name="Sun J."/>
        </authorList>
    </citation>
    <scope>NUCLEOTIDE SEQUENCE [LARGE SCALE GENOMIC DNA]</scope>
    <source>
        <strain evidence="1 2">7197</strain>
    </source>
</reference>
<evidence type="ECO:0000313" key="1">
    <source>
        <dbReference type="EMBL" id="RQW11150.1"/>
    </source>
</evidence>
<dbReference type="AlphaFoldDB" id="A0A3N9P6U0"/>
<proteinExistence type="predicted"/>
<organism evidence="1 2">
    <name type="scientific">Paenibacillus rhizophilus</name>
    <dbReference type="NCBI Taxonomy" id="1850366"/>
    <lineage>
        <taxon>Bacteria</taxon>
        <taxon>Bacillati</taxon>
        <taxon>Bacillota</taxon>
        <taxon>Bacilli</taxon>
        <taxon>Bacillales</taxon>
        <taxon>Paenibacillaceae</taxon>
        <taxon>Paenibacillus</taxon>
    </lineage>
</organism>
<evidence type="ECO:0008006" key="3">
    <source>
        <dbReference type="Google" id="ProtNLM"/>
    </source>
</evidence>
<dbReference type="RefSeq" id="WP_124695878.1">
    <property type="nucleotide sequence ID" value="NZ_JBHUFE010000031.1"/>
</dbReference>
<accession>A0A3N9P6U0</accession>
<keyword evidence="2" id="KW-1185">Reference proteome</keyword>
<dbReference type="EMBL" id="RQPI01000006">
    <property type="protein sequence ID" value="RQW11150.1"/>
    <property type="molecule type" value="Genomic_DNA"/>
</dbReference>
<comment type="caution">
    <text evidence="1">The sequence shown here is derived from an EMBL/GenBank/DDBJ whole genome shotgun (WGS) entry which is preliminary data.</text>
</comment>
<name>A0A3N9P6U0_9BACL</name>